<evidence type="ECO:0000313" key="2">
    <source>
        <dbReference type="EMBL" id="TLE01192.1"/>
    </source>
</evidence>
<accession>A0A4U8TL60</accession>
<evidence type="ECO:0000313" key="1">
    <source>
        <dbReference type="EMBL" id="TLE00504.1"/>
    </source>
</evidence>
<reference evidence="2 3" key="1">
    <citation type="journal article" date="2014" name="Genome Announc.">
        <title>Draft genome sequences of eight enterohepatic helicobacter species isolated from both laboratory and wild rodents.</title>
        <authorList>
            <person name="Sheh A."/>
            <person name="Shen Z."/>
            <person name="Fox J.G."/>
        </authorList>
    </citation>
    <scope>NUCLEOTIDE SEQUENCE [LARGE SCALE GENOMIC DNA]</scope>
    <source>
        <strain evidence="2 3">ST1</strain>
    </source>
</reference>
<dbReference type="AlphaFoldDB" id="A0A4U8TL60"/>
<comment type="caution">
    <text evidence="2">The sequence shown here is derived from an EMBL/GenBank/DDBJ whole genome shotgun (WGS) entry which is preliminary data.</text>
</comment>
<dbReference type="EMBL" id="JRPD02000007">
    <property type="protein sequence ID" value="TLE00504.1"/>
    <property type="molecule type" value="Genomic_DNA"/>
</dbReference>
<gene>
    <name evidence="2" type="ORF">LS73_002675</name>
    <name evidence="1" type="ORF">LS73_004810</name>
</gene>
<sequence length="64" mass="7848">MKKIACGWEFVACLCEIKVRGYFLEFVKRFLYIVKRILYIPVHYPIHESKNHEKRAILRAFKRF</sequence>
<dbReference type="Proteomes" id="UP000029922">
    <property type="component" value="Unassembled WGS sequence"/>
</dbReference>
<dbReference type="EMBL" id="JRPD02000003">
    <property type="protein sequence ID" value="TLE01192.1"/>
    <property type="molecule type" value="Genomic_DNA"/>
</dbReference>
<evidence type="ECO:0000313" key="3">
    <source>
        <dbReference type="Proteomes" id="UP000029922"/>
    </source>
</evidence>
<proteinExistence type="predicted"/>
<name>A0A4U8TL60_9HELI</name>
<organism evidence="2 3">
    <name type="scientific">Helicobacter muridarum</name>
    <dbReference type="NCBI Taxonomy" id="216"/>
    <lineage>
        <taxon>Bacteria</taxon>
        <taxon>Pseudomonadati</taxon>
        <taxon>Campylobacterota</taxon>
        <taxon>Epsilonproteobacteria</taxon>
        <taxon>Campylobacterales</taxon>
        <taxon>Helicobacteraceae</taxon>
        <taxon>Helicobacter</taxon>
    </lineage>
</organism>
<protein>
    <submittedName>
        <fullName evidence="2">Uncharacterized protein</fullName>
    </submittedName>
</protein>